<dbReference type="NCBIfam" id="TIGR03113">
    <property type="entry name" value="exosort_XrtB"/>
    <property type="match status" value="1"/>
</dbReference>
<dbReference type="GO" id="GO:0006508">
    <property type="term" value="P:proteolysis"/>
    <property type="evidence" value="ECO:0007669"/>
    <property type="project" value="UniProtKB-KW"/>
</dbReference>
<feature type="transmembrane region" description="Helical" evidence="8">
    <location>
        <begin position="49"/>
        <end position="65"/>
    </location>
</feature>
<dbReference type="Proteomes" id="UP000463939">
    <property type="component" value="Chromosome"/>
</dbReference>
<dbReference type="InterPro" id="IPR013426">
    <property type="entry name" value="EpsH-like"/>
</dbReference>
<feature type="transmembrane region" description="Helical" evidence="8">
    <location>
        <begin position="223"/>
        <end position="250"/>
    </location>
</feature>
<dbReference type="NCBIfam" id="TIGR02602">
    <property type="entry name" value="8TM_EpsH"/>
    <property type="match status" value="1"/>
</dbReference>
<evidence type="ECO:0000313" key="9">
    <source>
        <dbReference type="EMBL" id="BBO99526.1"/>
    </source>
</evidence>
<evidence type="ECO:0000313" key="10">
    <source>
        <dbReference type="Proteomes" id="UP000463939"/>
    </source>
</evidence>
<proteinExistence type="predicted"/>
<feature type="transmembrane region" description="Helical" evidence="8">
    <location>
        <begin position="184"/>
        <end position="211"/>
    </location>
</feature>
<sequence length="293" mass="32417">MTTANPTPSPVNRNLNIALVWLPIIIGLAALLMPTFYELATTLWDTEEQGHGPLILAVVLYYFWLKRDVLIQPAKSTSPITGSTILAIGLLLYALGRSQSIYIFEVGGLIPILTGMLLITRGIAGLRSFWFPIAFILFMIPLPGSLIDALTGPLKQYVSIAVENILYYFNYPIARNGVILSIGYYQLLVADACSGLNSMFSLSALGFLYLYMMQYRNWFRNGLILASILPIAFAANVVRVIILTLVTYHWGDEAGQGFIHGFAGIVLFIVALLSFMLWDAILALLFTTRKHSA</sequence>
<dbReference type="NCBIfam" id="TIGR04178">
    <property type="entry name" value="exo_archaeo"/>
    <property type="match status" value="1"/>
</dbReference>
<dbReference type="GO" id="GO:0008233">
    <property type="term" value="F:peptidase activity"/>
    <property type="evidence" value="ECO:0007669"/>
    <property type="project" value="UniProtKB-KW"/>
</dbReference>
<dbReference type="Pfam" id="PF09721">
    <property type="entry name" value="Exosortase_EpsH"/>
    <property type="match status" value="1"/>
</dbReference>
<evidence type="ECO:0000256" key="1">
    <source>
        <dbReference type="ARBA" id="ARBA00004651"/>
    </source>
</evidence>
<gene>
    <name evidence="9" type="ORF">SFSGTM_02350</name>
</gene>
<evidence type="ECO:0000256" key="3">
    <source>
        <dbReference type="ARBA" id="ARBA00022670"/>
    </source>
</evidence>
<evidence type="ECO:0000256" key="2">
    <source>
        <dbReference type="ARBA" id="ARBA00022475"/>
    </source>
</evidence>
<evidence type="ECO:0000256" key="6">
    <source>
        <dbReference type="ARBA" id="ARBA00022989"/>
    </source>
</evidence>
<dbReference type="EMBL" id="AP021881">
    <property type="protein sequence ID" value="BBO99526.1"/>
    <property type="molecule type" value="Genomic_DNA"/>
</dbReference>
<dbReference type="AlphaFoldDB" id="A0A809SBY4"/>
<evidence type="ECO:0000256" key="4">
    <source>
        <dbReference type="ARBA" id="ARBA00022692"/>
    </source>
</evidence>
<keyword evidence="5" id="KW-0378">Hydrolase</keyword>
<evidence type="ECO:0000256" key="5">
    <source>
        <dbReference type="ARBA" id="ARBA00022801"/>
    </source>
</evidence>
<dbReference type="InterPro" id="IPR017544">
    <property type="entry name" value="Exosortase-2"/>
</dbReference>
<keyword evidence="4 8" id="KW-0812">Transmembrane</keyword>
<evidence type="ECO:0000256" key="8">
    <source>
        <dbReference type="SAM" id="Phobius"/>
    </source>
</evidence>
<reference evidence="10" key="1">
    <citation type="submission" date="2019-11" db="EMBL/GenBank/DDBJ databases">
        <title>Isolation and characterization of a novel species in the genus Sulfuriferula.</title>
        <authorList>
            <person name="Mochizuki J."/>
            <person name="Kojima H."/>
            <person name="Fukui M."/>
        </authorList>
    </citation>
    <scope>NUCLEOTIDE SEQUENCE [LARGE SCALE GENOMIC DNA]</scope>
    <source>
        <strain evidence="10">SGTM</strain>
    </source>
</reference>
<feature type="transmembrane region" description="Helical" evidence="8">
    <location>
        <begin position="129"/>
        <end position="147"/>
    </location>
</feature>
<dbReference type="InterPro" id="IPR026392">
    <property type="entry name" value="Exo/Archaeosortase_dom"/>
</dbReference>
<organism evidence="9 10">
    <name type="scientific">Sulfuriferula nivalis</name>
    <dbReference type="NCBI Taxonomy" id="2675298"/>
    <lineage>
        <taxon>Bacteria</taxon>
        <taxon>Pseudomonadati</taxon>
        <taxon>Pseudomonadota</taxon>
        <taxon>Betaproteobacteria</taxon>
        <taxon>Nitrosomonadales</taxon>
        <taxon>Sulfuricellaceae</taxon>
        <taxon>Sulfuriferula</taxon>
    </lineage>
</organism>
<feature type="transmembrane region" description="Helical" evidence="8">
    <location>
        <begin position="262"/>
        <end position="286"/>
    </location>
</feature>
<protein>
    <submittedName>
        <fullName evidence="9">Exosortase</fullName>
    </submittedName>
</protein>
<dbReference type="InterPro" id="IPR019127">
    <property type="entry name" value="Exosortase"/>
</dbReference>
<keyword evidence="2" id="KW-1003">Cell membrane</keyword>
<evidence type="ECO:0000256" key="7">
    <source>
        <dbReference type="ARBA" id="ARBA00023136"/>
    </source>
</evidence>
<accession>A0A809SBY4</accession>
<feature type="transmembrane region" description="Helical" evidence="8">
    <location>
        <begin position="77"/>
        <end position="95"/>
    </location>
</feature>
<feature type="transmembrane region" description="Helical" evidence="8">
    <location>
        <begin position="15"/>
        <end position="37"/>
    </location>
</feature>
<keyword evidence="10" id="KW-1185">Reference proteome</keyword>
<dbReference type="GO" id="GO:0005886">
    <property type="term" value="C:plasma membrane"/>
    <property type="evidence" value="ECO:0007669"/>
    <property type="project" value="UniProtKB-SubCell"/>
</dbReference>
<keyword evidence="7 8" id="KW-0472">Membrane</keyword>
<keyword evidence="6 8" id="KW-1133">Transmembrane helix</keyword>
<feature type="transmembrane region" description="Helical" evidence="8">
    <location>
        <begin position="101"/>
        <end position="120"/>
    </location>
</feature>
<dbReference type="KEGG" id="sniv:SFSGTM_02350"/>
<name>A0A809SBY4_9PROT</name>
<comment type="subcellular location">
    <subcellularLocation>
        <location evidence="1">Cell membrane</location>
        <topology evidence="1">Multi-pass membrane protein</topology>
    </subcellularLocation>
</comment>
<dbReference type="RefSeq" id="WP_162083566.1">
    <property type="nucleotide sequence ID" value="NZ_AP021881.1"/>
</dbReference>
<keyword evidence="3" id="KW-0645">Protease</keyword>